<evidence type="ECO:0000256" key="1">
    <source>
        <dbReference type="SAM" id="Phobius"/>
    </source>
</evidence>
<dbReference type="EMBL" id="KB445793">
    <property type="protein sequence ID" value="EMD39667.1"/>
    <property type="molecule type" value="Genomic_DNA"/>
</dbReference>
<evidence type="ECO:0000259" key="2">
    <source>
        <dbReference type="Pfam" id="PF20151"/>
    </source>
</evidence>
<feature type="transmembrane region" description="Helical" evidence="1">
    <location>
        <begin position="202"/>
        <end position="229"/>
    </location>
</feature>
<accession>M2RMG7</accession>
<dbReference type="STRING" id="914234.M2RMG7"/>
<dbReference type="AlphaFoldDB" id="M2RMG7"/>
<evidence type="ECO:0000313" key="3">
    <source>
        <dbReference type="EMBL" id="EMD39667.1"/>
    </source>
</evidence>
<feature type="domain" description="DUF6533" evidence="2">
    <location>
        <begin position="59"/>
        <end position="103"/>
    </location>
</feature>
<feature type="transmembrane region" description="Helical" evidence="1">
    <location>
        <begin position="124"/>
        <end position="147"/>
    </location>
</feature>
<dbReference type="Proteomes" id="UP000016930">
    <property type="component" value="Unassembled WGS sequence"/>
</dbReference>
<feature type="non-terminal residue" evidence="3">
    <location>
        <position position="1"/>
    </location>
</feature>
<organism evidence="3 4">
    <name type="scientific">Ceriporiopsis subvermispora (strain B)</name>
    <name type="common">White-rot fungus</name>
    <name type="synonym">Gelatoporia subvermispora</name>
    <dbReference type="NCBI Taxonomy" id="914234"/>
    <lineage>
        <taxon>Eukaryota</taxon>
        <taxon>Fungi</taxon>
        <taxon>Dikarya</taxon>
        <taxon>Basidiomycota</taxon>
        <taxon>Agaricomycotina</taxon>
        <taxon>Agaricomycetes</taxon>
        <taxon>Polyporales</taxon>
        <taxon>Gelatoporiaceae</taxon>
        <taxon>Gelatoporia</taxon>
    </lineage>
</organism>
<sequence>MPTDSNAHSPVKLAHSTTLHKLDQTLYLSGLHLVSTVGPEMSGLTITEMYVLDIGKRSRVAAITLLGYDYFISLSDEVDVVWSENKRRPMFWIHTFNRFFALVYLIFDSIPLTPSGIVSSKVCIIYLLCDDIVTLITTVTVQIILQLRVYALYQRNRRILWFLSSMSALEVSIMAIFIGITISRIERLPVISTPTGCEYTGIFALSALFWLPGLIYEPILLLLVVHKAWPFSRASMRSPIHARMARDSLIYFALIFVELLISTVIWAHYPKYINIIMPWSAALPSVLGSRMLLNTR</sequence>
<keyword evidence="1" id="KW-0472">Membrane</keyword>
<keyword evidence="1" id="KW-1133">Transmembrane helix</keyword>
<dbReference type="OrthoDB" id="3258294at2759"/>
<evidence type="ECO:0000313" key="4">
    <source>
        <dbReference type="Proteomes" id="UP000016930"/>
    </source>
</evidence>
<feature type="transmembrane region" description="Helical" evidence="1">
    <location>
        <begin position="96"/>
        <end position="118"/>
    </location>
</feature>
<dbReference type="HOGENOM" id="CLU_035509_15_2_1"/>
<feature type="transmembrane region" description="Helical" evidence="1">
    <location>
        <begin position="249"/>
        <end position="269"/>
    </location>
</feature>
<gene>
    <name evidence="3" type="ORF">CERSUDRAFT_81050</name>
</gene>
<dbReference type="InterPro" id="IPR045340">
    <property type="entry name" value="DUF6533"/>
</dbReference>
<name>M2RMG7_CERS8</name>
<proteinExistence type="predicted"/>
<protein>
    <recommendedName>
        <fullName evidence="2">DUF6533 domain-containing protein</fullName>
    </recommendedName>
</protein>
<keyword evidence="4" id="KW-1185">Reference proteome</keyword>
<keyword evidence="1" id="KW-0812">Transmembrane</keyword>
<reference evidence="3 4" key="1">
    <citation type="journal article" date="2012" name="Proc. Natl. Acad. Sci. U.S.A.">
        <title>Comparative genomics of Ceriporiopsis subvermispora and Phanerochaete chrysosporium provide insight into selective ligninolysis.</title>
        <authorList>
            <person name="Fernandez-Fueyo E."/>
            <person name="Ruiz-Duenas F.J."/>
            <person name="Ferreira P."/>
            <person name="Floudas D."/>
            <person name="Hibbett D.S."/>
            <person name="Canessa P."/>
            <person name="Larrondo L.F."/>
            <person name="James T.Y."/>
            <person name="Seelenfreund D."/>
            <person name="Lobos S."/>
            <person name="Polanco R."/>
            <person name="Tello M."/>
            <person name="Honda Y."/>
            <person name="Watanabe T."/>
            <person name="Watanabe T."/>
            <person name="Ryu J.S."/>
            <person name="Kubicek C.P."/>
            <person name="Schmoll M."/>
            <person name="Gaskell J."/>
            <person name="Hammel K.E."/>
            <person name="St John F.J."/>
            <person name="Vanden Wymelenberg A."/>
            <person name="Sabat G."/>
            <person name="Splinter BonDurant S."/>
            <person name="Syed K."/>
            <person name="Yadav J.S."/>
            <person name="Doddapaneni H."/>
            <person name="Subramanian V."/>
            <person name="Lavin J.L."/>
            <person name="Oguiza J.A."/>
            <person name="Perez G."/>
            <person name="Pisabarro A.G."/>
            <person name="Ramirez L."/>
            <person name="Santoyo F."/>
            <person name="Master E."/>
            <person name="Coutinho P.M."/>
            <person name="Henrissat B."/>
            <person name="Lombard V."/>
            <person name="Magnuson J.K."/>
            <person name="Kuees U."/>
            <person name="Hori C."/>
            <person name="Igarashi K."/>
            <person name="Samejima M."/>
            <person name="Held B.W."/>
            <person name="Barry K.W."/>
            <person name="LaButti K.M."/>
            <person name="Lapidus A."/>
            <person name="Lindquist E.A."/>
            <person name="Lucas S.M."/>
            <person name="Riley R."/>
            <person name="Salamov A.A."/>
            <person name="Hoffmeister D."/>
            <person name="Schwenk D."/>
            <person name="Hadar Y."/>
            <person name="Yarden O."/>
            <person name="de Vries R.P."/>
            <person name="Wiebenga A."/>
            <person name="Stenlid J."/>
            <person name="Eastwood D."/>
            <person name="Grigoriev I.V."/>
            <person name="Berka R.M."/>
            <person name="Blanchette R.A."/>
            <person name="Kersten P."/>
            <person name="Martinez A.T."/>
            <person name="Vicuna R."/>
            <person name="Cullen D."/>
        </authorList>
    </citation>
    <scope>NUCLEOTIDE SEQUENCE [LARGE SCALE GENOMIC DNA]</scope>
    <source>
        <strain evidence="3 4">B</strain>
    </source>
</reference>
<feature type="transmembrane region" description="Helical" evidence="1">
    <location>
        <begin position="275"/>
        <end position="293"/>
    </location>
</feature>
<feature type="transmembrane region" description="Helical" evidence="1">
    <location>
        <begin position="159"/>
        <end position="182"/>
    </location>
</feature>
<dbReference type="Pfam" id="PF20151">
    <property type="entry name" value="DUF6533"/>
    <property type="match status" value="1"/>
</dbReference>